<comment type="similarity">
    <text evidence="1">Belongs to the LysR transcriptional regulatory family.</text>
</comment>
<dbReference type="Gene3D" id="1.10.10.10">
    <property type="entry name" value="Winged helix-like DNA-binding domain superfamily/Winged helix DNA-binding domain"/>
    <property type="match status" value="1"/>
</dbReference>
<dbReference type="RefSeq" id="WP_015798849.1">
    <property type="nucleotide sequence ID" value="NC_013124.1"/>
</dbReference>
<proteinExistence type="inferred from homology"/>
<protein>
    <submittedName>
        <fullName evidence="6">Transcriptional regulator, LysR family</fullName>
    </submittedName>
</protein>
<dbReference type="Pfam" id="PF00126">
    <property type="entry name" value="HTH_1"/>
    <property type="match status" value="1"/>
</dbReference>
<evidence type="ECO:0000313" key="7">
    <source>
        <dbReference type="Proteomes" id="UP000000771"/>
    </source>
</evidence>
<name>C7M058_ACIFD</name>
<keyword evidence="4" id="KW-0804">Transcription</keyword>
<dbReference type="SUPFAM" id="SSF53850">
    <property type="entry name" value="Periplasmic binding protein-like II"/>
    <property type="match status" value="1"/>
</dbReference>
<dbReference type="InterPro" id="IPR036390">
    <property type="entry name" value="WH_DNA-bd_sf"/>
</dbReference>
<evidence type="ECO:0000256" key="3">
    <source>
        <dbReference type="ARBA" id="ARBA00023125"/>
    </source>
</evidence>
<dbReference type="EMBL" id="CP001631">
    <property type="protein sequence ID" value="ACU54366.1"/>
    <property type="molecule type" value="Genomic_DNA"/>
</dbReference>
<dbReference type="Gene3D" id="3.40.190.290">
    <property type="match status" value="1"/>
</dbReference>
<evidence type="ECO:0000256" key="4">
    <source>
        <dbReference type="ARBA" id="ARBA00023163"/>
    </source>
</evidence>
<reference evidence="6 7" key="1">
    <citation type="journal article" date="2009" name="Stand. Genomic Sci.">
        <title>Complete genome sequence of Acidimicrobium ferrooxidans type strain (ICP).</title>
        <authorList>
            <person name="Clum A."/>
            <person name="Nolan M."/>
            <person name="Lang E."/>
            <person name="Glavina Del Rio T."/>
            <person name="Tice H."/>
            <person name="Copeland A."/>
            <person name="Cheng J.F."/>
            <person name="Lucas S."/>
            <person name="Chen F."/>
            <person name="Bruce D."/>
            <person name="Goodwin L."/>
            <person name="Pitluck S."/>
            <person name="Ivanova N."/>
            <person name="Mavrommatis K."/>
            <person name="Mikhailova N."/>
            <person name="Pati A."/>
            <person name="Chen A."/>
            <person name="Palaniappan K."/>
            <person name="Goker M."/>
            <person name="Spring S."/>
            <person name="Land M."/>
            <person name="Hauser L."/>
            <person name="Chang Y.J."/>
            <person name="Jeffries C.C."/>
            <person name="Chain P."/>
            <person name="Bristow J."/>
            <person name="Eisen J.A."/>
            <person name="Markowitz V."/>
            <person name="Hugenholtz P."/>
            <person name="Kyrpides N.C."/>
            <person name="Klenk H.P."/>
            <person name="Lapidus A."/>
        </authorList>
    </citation>
    <scope>NUCLEOTIDE SEQUENCE [LARGE SCALE GENOMIC DNA]</scope>
    <source>
        <strain evidence="7">DSM 10331 / JCM 15462 / NBRC 103882 / ICP</strain>
    </source>
</reference>
<evidence type="ECO:0000256" key="1">
    <source>
        <dbReference type="ARBA" id="ARBA00009437"/>
    </source>
</evidence>
<evidence type="ECO:0000259" key="5">
    <source>
        <dbReference type="PROSITE" id="PS50931"/>
    </source>
</evidence>
<dbReference type="eggNOG" id="COG0583">
    <property type="taxonomic scope" value="Bacteria"/>
</dbReference>
<dbReference type="HOGENOM" id="CLU_039613_6_0_11"/>
<dbReference type="GO" id="GO:0003677">
    <property type="term" value="F:DNA binding"/>
    <property type="evidence" value="ECO:0007669"/>
    <property type="project" value="UniProtKB-KW"/>
</dbReference>
<feature type="domain" description="HTH lysR-type" evidence="5">
    <location>
        <begin position="1"/>
        <end position="56"/>
    </location>
</feature>
<dbReference type="InterPro" id="IPR005119">
    <property type="entry name" value="LysR_subst-bd"/>
</dbReference>
<dbReference type="InterPro" id="IPR050950">
    <property type="entry name" value="HTH-type_LysR_regulators"/>
</dbReference>
<dbReference type="OrthoDB" id="3181812at2"/>
<dbReference type="GO" id="GO:0005829">
    <property type="term" value="C:cytosol"/>
    <property type="evidence" value="ECO:0007669"/>
    <property type="project" value="TreeGrafter"/>
</dbReference>
<sequence length="314" mass="33760">MELRQLRSLIAVQEAGSFSAAAEALATVQSNVSAHISKLERELQVVLVDRRTGQLTTEGEIVAKRARHLLGEIAEIYEDLSLHGSDATGKVRLGMIATVASWLLPPLLDRLAKEHPRVELEVAEGTAASLQRRLQSGSIDLAVLTTPIRYEELVFRVLLEERYVLVAPRSHPLASESTLTIAQAASVPMLVPPVHVGFRDELEAIAASRGVRLRVIAEIDGLNVIAAIALRGFAPAILPASAVEVLAHHADTVAVQLTDVPPRQIGLARHRNHLQSAAARAVTTLLMSLPTRMAAHALPAGVTAPRPRGAEARR</sequence>
<evidence type="ECO:0000313" key="6">
    <source>
        <dbReference type="EMBL" id="ACU54366.1"/>
    </source>
</evidence>
<dbReference type="STRING" id="525909.Afer_1443"/>
<dbReference type="PROSITE" id="PS50931">
    <property type="entry name" value="HTH_LYSR"/>
    <property type="match status" value="1"/>
</dbReference>
<dbReference type="Proteomes" id="UP000000771">
    <property type="component" value="Chromosome"/>
</dbReference>
<evidence type="ECO:0000256" key="2">
    <source>
        <dbReference type="ARBA" id="ARBA00023015"/>
    </source>
</evidence>
<dbReference type="InterPro" id="IPR000847">
    <property type="entry name" value="LysR_HTH_N"/>
</dbReference>
<gene>
    <name evidence="6" type="ordered locus">Afer_1443</name>
</gene>
<keyword evidence="2" id="KW-0805">Transcription regulation</keyword>
<dbReference type="PANTHER" id="PTHR30419">
    <property type="entry name" value="HTH-TYPE TRANSCRIPTIONAL REGULATOR YBHD"/>
    <property type="match status" value="1"/>
</dbReference>
<dbReference type="AlphaFoldDB" id="C7M058"/>
<dbReference type="Pfam" id="PF03466">
    <property type="entry name" value="LysR_substrate"/>
    <property type="match status" value="1"/>
</dbReference>
<dbReference type="SUPFAM" id="SSF46785">
    <property type="entry name" value="Winged helix' DNA-binding domain"/>
    <property type="match status" value="1"/>
</dbReference>
<keyword evidence="3" id="KW-0238">DNA-binding</keyword>
<organism evidence="6 7">
    <name type="scientific">Acidimicrobium ferrooxidans (strain DSM 10331 / JCM 15462 / NBRC 103882 / ICP)</name>
    <dbReference type="NCBI Taxonomy" id="525909"/>
    <lineage>
        <taxon>Bacteria</taxon>
        <taxon>Bacillati</taxon>
        <taxon>Actinomycetota</taxon>
        <taxon>Acidimicrobiia</taxon>
        <taxon>Acidimicrobiales</taxon>
        <taxon>Acidimicrobiaceae</taxon>
        <taxon>Acidimicrobium</taxon>
    </lineage>
</organism>
<dbReference type="KEGG" id="afo:Afer_1443"/>
<dbReference type="CDD" id="cd05466">
    <property type="entry name" value="PBP2_LTTR_substrate"/>
    <property type="match status" value="1"/>
</dbReference>
<accession>C7M058</accession>
<dbReference type="GO" id="GO:0003700">
    <property type="term" value="F:DNA-binding transcription factor activity"/>
    <property type="evidence" value="ECO:0007669"/>
    <property type="project" value="InterPro"/>
</dbReference>
<keyword evidence="7" id="KW-1185">Reference proteome</keyword>
<dbReference type="InterPro" id="IPR036388">
    <property type="entry name" value="WH-like_DNA-bd_sf"/>
</dbReference>